<accession>K0TDS6</accession>
<name>K0TDS6_THAOC</name>
<evidence type="ECO:0000256" key="1">
    <source>
        <dbReference type="SAM" id="MobiDB-lite"/>
    </source>
</evidence>
<feature type="compositionally biased region" description="Basic and acidic residues" evidence="1">
    <location>
        <begin position="128"/>
        <end position="143"/>
    </location>
</feature>
<evidence type="ECO:0000313" key="3">
    <source>
        <dbReference type="Proteomes" id="UP000266841"/>
    </source>
</evidence>
<dbReference type="AlphaFoldDB" id="K0TDS6"/>
<feature type="compositionally biased region" description="Basic and acidic residues" evidence="1">
    <location>
        <begin position="62"/>
        <end position="77"/>
    </location>
</feature>
<dbReference type="Proteomes" id="UP000266841">
    <property type="component" value="Unassembled WGS sequence"/>
</dbReference>
<dbReference type="EMBL" id="AGNL01001596">
    <property type="protein sequence ID" value="EJK76873.1"/>
    <property type="molecule type" value="Genomic_DNA"/>
</dbReference>
<gene>
    <name evidence="2" type="ORF">THAOC_01338</name>
</gene>
<comment type="caution">
    <text evidence="2">The sequence shown here is derived from an EMBL/GenBank/DDBJ whole genome shotgun (WGS) entry which is preliminary data.</text>
</comment>
<reference evidence="2 3" key="1">
    <citation type="journal article" date="2012" name="Genome Biol.">
        <title>Genome and low-iron response of an oceanic diatom adapted to chronic iron limitation.</title>
        <authorList>
            <person name="Lommer M."/>
            <person name="Specht M."/>
            <person name="Roy A.S."/>
            <person name="Kraemer L."/>
            <person name="Andreson R."/>
            <person name="Gutowska M.A."/>
            <person name="Wolf J."/>
            <person name="Bergner S.V."/>
            <person name="Schilhabel M.B."/>
            <person name="Klostermeier U.C."/>
            <person name="Beiko R.G."/>
            <person name="Rosenstiel P."/>
            <person name="Hippler M."/>
            <person name="Laroche J."/>
        </authorList>
    </citation>
    <scope>NUCLEOTIDE SEQUENCE [LARGE SCALE GENOMIC DNA]</scope>
    <source>
        <strain evidence="2 3">CCMP1005</strain>
    </source>
</reference>
<feature type="region of interest" description="Disordered" evidence="1">
    <location>
        <begin position="1"/>
        <end position="196"/>
    </location>
</feature>
<protein>
    <submittedName>
        <fullName evidence="2">Uncharacterized protein</fullName>
    </submittedName>
</protein>
<keyword evidence="3" id="KW-1185">Reference proteome</keyword>
<organism evidence="2 3">
    <name type="scientific">Thalassiosira oceanica</name>
    <name type="common">Marine diatom</name>
    <dbReference type="NCBI Taxonomy" id="159749"/>
    <lineage>
        <taxon>Eukaryota</taxon>
        <taxon>Sar</taxon>
        <taxon>Stramenopiles</taxon>
        <taxon>Ochrophyta</taxon>
        <taxon>Bacillariophyta</taxon>
        <taxon>Coscinodiscophyceae</taxon>
        <taxon>Thalassiosirophycidae</taxon>
        <taxon>Thalassiosirales</taxon>
        <taxon>Thalassiosiraceae</taxon>
        <taxon>Thalassiosira</taxon>
    </lineage>
</organism>
<feature type="compositionally biased region" description="Basic and acidic residues" evidence="1">
    <location>
        <begin position="84"/>
        <end position="97"/>
    </location>
</feature>
<proteinExistence type="predicted"/>
<sequence>MHEGVPVNQGRPEGASYSRTPETAEKEKKKKGGSIPSPFGWRAAGVASRAERSQAGGGDVSGRCKGEPPRELVAERGRRSRMRPASERYPSAERRVMDAVSSRPAGLEESLGAGASVARGEQRGVGGKRQDRPLPAKARDEARGISFGGQGKNNTPERQDVPLGAVRGFENRKCKSRSTAPHPPWGPEPGGRGIDK</sequence>
<evidence type="ECO:0000313" key="2">
    <source>
        <dbReference type="EMBL" id="EJK76873.1"/>
    </source>
</evidence>